<accession>A0A225CXT1</accession>
<gene>
    <name evidence="1" type="ORF">FRUB_10102</name>
</gene>
<reference evidence="2" key="1">
    <citation type="submission" date="2017-06" db="EMBL/GenBank/DDBJ databases">
        <title>Genome analysis of Fimbriiglobus ruber SP5, the first member of the order Planctomycetales with confirmed chitinolytic capability.</title>
        <authorList>
            <person name="Ravin N.V."/>
            <person name="Rakitin A.L."/>
            <person name="Ivanova A.A."/>
            <person name="Beletsky A.V."/>
            <person name="Kulichevskaya I.S."/>
            <person name="Mardanov A.V."/>
            <person name="Dedysh S.N."/>
        </authorList>
    </citation>
    <scope>NUCLEOTIDE SEQUENCE [LARGE SCALE GENOMIC DNA]</scope>
    <source>
        <strain evidence="2">SP5</strain>
    </source>
</reference>
<sequence>MIDGQRRHLAITDLDWLLAYHLTESGSVKLLLGCEHGSGKHHLAGATGGIDRNRWPREVQQTGMIEMSVTEQNAIWFRMVGVEETRNGRDHLFGFQSFDRLNQGGTGIKRLTVGVYQGQTKIENQPCGCCGKFHAGATDLFRAAMNGQFHEG</sequence>
<proteinExistence type="predicted"/>
<dbReference type="EMBL" id="NIDE01000020">
    <property type="protein sequence ID" value="OWK34131.1"/>
    <property type="molecule type" value="Genomic_DNA"/>
</dbReference>
<dbReference type="Proteomes" id="UP000214646">
    <property type="component" value="Unassembled WGS sequence"/>
</dbReference>
<protein>
    <submittedName>
        <fullName evidence="1">Uncharacterized protein</fullName>
    </submittedName>
</protein>
<evidence type="ECO:0000313" key="2">
    <source>
        <dbReference type="Proteomes" id="UP000214646"/>
    </source>
</evidence>
<organism evidence="1 2">
    <name type="scientific">Fimbriiglobus ruber</name>
    <dbReference type="NCBI Taxonomy" id="1908690"/>
    <lineage>
        <taxon>Bacteria</taxon>
        <taxon>Pseudomonadati</taxon>
        <taxon>Planctomycetota</taxon>
        <taxon>Planctomycetia</taxon>
        <taxon>Gemmatales</taxon>
        <taxon>Gemmataceae</taxon>
        <taxon>Fimbriiglobus</taxon>
    </lineage>
</organism>
<keyword evidence="2" id="KW-1185">Reference proteome</keyword>
<dbReference type="AlphaFoldDB" id="A0A225CXT1"/>
<name>A0A225CXT1_9BACT</name>
<comment type="caution">
    <text evidence="1">The sequence shown here is derived from an EMBL/GenBank/DDBJ whole genome shotgun (WGS) entry which is preliminary data.</text>
</comment>
<evidence type="ECO:0000313" key="1">
    <source>
        <dbReference type="EMBL" id="OWK34131.1"/>
    </source>
</evidence>